<gene>
    <name evidence="1" type="ORF">GCM10008942_24300</name>
</gene>
<name>A0ABN1EVG6_9PROT</name>
<proteinExistence type="predicted"/>
<evidence type="ECO:0000313" key="2">
    <source>
        <dbReference type="Proteomes" id="UP001499951"/>
    </source>
</evidence>
<sequence length="102" mass="10918">MPVTTTVSTVSWARAGAARLAKANTLTDPANTLLNFMAQSSLFLSPECAELPFAAPIWILGGPRLDRPIDIQCNTILKLGGPVKNQFMPDNAAMDASNMPLF</sequence>
<protein>
    <submittedName>
        <fullName evidence="1">Uncharacterized protein</fullName>
    </submittedName>
</protein>
<reference evidence="1 2" key="1">
    <citation type="journal article" date="2019" name="Int. J. Syst. Evol. Microbiol.">
        <title>The Global Catalogue of Microorganisms (GCM) 10K type strain sequencing project: providing services to taxonomists for standard genome sequencing and annotation.</title>
        <authorList>
            <consortium name="The Broad Institute Genomics Platform"/>
            <consortium name="The Broad Institute Genome Sequencing Center for Infectious Disease"/>
            <person name="Wu L."/>
            <person name="Ma J."/>
        </authorList>
    </citation>
    <scope>NUCLEOTIDE SEQUENCE [LARGE SCALE GENOMIC DNA]</scope>
    <source>
        <strain evidence="1 2">JCM 15089</strain>
    </source>
</reference>
<keyword evidence="2" id="KW-1185">Reference proteome</keyword>
<organism evidence="1 2">
    <name type="scientific">Rhizomicrobium electricum</name>
    <dbReference type="NCBI Taxonomy" id="480070"/>
    <lineage>
        <taxon>Bacteria</taxon>
        <taxon>Pseudomonadati</taxon>
        <taxon>Pseudomonadota</taxon>
        <taxon>Alphaproteobacteria</taxon>
        <taxon>Micropepsales</taxon>
        <taxon>Micropepsaceae</taxon>
        <taxon>Rhizomicrobium</taxon>
    </lineage>
</organism>
<evidence type="ECO:0000313" key="1">
    <source>
        <dbReference type="EMBL" id="GAA0574682.1"/>
    </source>
</evidence>
<dbReference type="Proteomes" id="UP001499951">
    <property type="component" value="Unassembled WGS sequence"/>
</dbReference>
<dbReference type="EMBL" id="BAAADD010000006">
    <property type="protein sequence ID" value="GAA0574682.1"/>
    <property type="molecule type" value="Genomic_DNA"/>
</dbReference>
<accession>A0ABN1EVG6</accession>
<comment type="caution">
    <text evidence="1">The sequence shown here is derived from an EMBL/GenBank/DDBJ whole genome shotgun (WGS) entry which is preliminary data.</text>
</comment>